<dbReference type="InterPro" id="IPR014757">
    <property type="entry name" value="Tscrpt_reg_IclR_C"/>
</dbReference>
<feature type="domain" description="HTH iclR-type" evidence="2">
    <location>
        <begin position="23"/>
        <end position="84"/>
    </location>
</feature>
<organism evidence="4 5">
    <name type="scientific">Pseudohoeflea coraliihabitans</name>
    <dbReference type="NCBI Taxonomy" id="2860393"/>
    <lineage>
        <taxon>Bacteria</taxon>
        <taxon>Pseudomonadati</taxon>
        <taxon>Pseudomonadota</taxon>
        <taxon>Alphaproteobacteria</taxon>
        <taxon>Hyphomicrobiales</taxon>
        <taxon>Rhizobiaceae</taxon>
        <taxon>Pseudohoeflea</taxon>
    </lineage>
</organism>
<dbReference type="Pfam" id="PF01614">
    <property type="entry name" value="IclR_C"/>
    <property type="match status" value="1"/>
</dbReference>
<proteinExistence type="predicted"/>
<dbReference type="InterPro" id="IPR050707">
    <property type="entry name" value="HTH_MetabolicPath_Reg"/>
</dbReference>
<keyword evidence="1" id="KW-0238">DNA-binding</keyword>
<dbReference type="EMBL" id="JAHWQX010000003">
    <property type="protein sequence ID" value="MBW3098331.1"/>
    <property type="molecule type" value="Genomic_DNA"/>
</dbReference>
<dbReference type="SMART" id="SM00346">
    <property type="entry name" value="HTH_ICLR"/>
    <property type="match status" value="1"/>
</dbReference>
<evidence type="ECO:0000256" key="1">
    <source>
        <dbReference type="ARBA" id="ARBA00023125"/>
    </source>
</evidence>
<dbReference type="NCBIfam" id="NF045644">
    <property type="entry name" value="TransRegBhcR"/>
    <property type="match status" value="1"/>
</dbReference>
<dbReference type="PROSITE" id="PS51077">
    <property type="entry name" value="HTH_ICLR"/>
    <property type="match status" value="1"/>
</dbReference>
<name>A0ABS6WQT8_9HYPH</name>
<feature type="domain" description="IclR-ED" evidence="3">
    <location>
        <begin position="85"/>
        <end position="267"/>
    </location>
</feature>
<dbReference type="InterPro" id="IPR005471">
    <property type="entry name" value="Tscrpt_reg_IclR_N"/>
</dbReference>
<evidence type="ECO:0000313" key="4">
    <source>
        <dbReference type="EMBL" id="MBW3098331.1"/>
    </source>
</evidence>
<reference evidence="4" key="1">
    <citation type="submission" date="2021-07" db="EMBL/GenBank/DDBJ databases">
        <title>Pseudohoeflea marina sp. nov. a polyhydroxyalcanoate-producing bacterium.</title>
        <authorList>
            <person name="Zheng W."/>
            <person name="Yu S."/>
            <person name="Huang Y."/>
        </authorList>
    </citation>
    <scope>NUCLEOTIDE SEQUENCE</scope>
    <source>
        <strain evidence="4">DP4N28-3</strain>
    </source>
</reference>
<evidence type="ECO:0000259" key="3">
    <source>
        <dbReference type="PROSITE" id="PS51078"/>
    </source>
</evidence>
<comment type="caution">
    <text evidence="4">The sequence shown here is derived from an EMBL/GenBank/DDBJ whole genome shotgun (WGS) entry which is preliminary data.</text>
</comment>
<evidence type="ECO:0000313" key="5">
    <source>
        <dbReference type="Proteomes" id="UP001430804"/>
    </source>
</evidence>
<keyword evidence="5" id="KW-1185">Reference proteome</keyword>
<sequence length="275" mass="29645">MAESGRARGRPRSFHGASESTLIQSLDRGIEVLKVVSRGNGMSLTEIAEASGHPASTTYRMLTTLQKHGVVEFAESGQLWYIGLAAFRIGSTFLGRTSIVEQSRPIMQEMMTTSGETANLAIVDRNDVIFVSQVETHEPIRAFFRPGTRGPIHASGIGKAMMAYFAADRVAAILRAKLQRFTPNTLTDGRDVIAELQRTRARGWAIDDEERTLGMRCVAAPVFNQFGEAVAGISLSGPSVRVSRGRDEAHGTLVRAAADEVTNAIGGQFPQPAGS</sequence>
<dbReference type="Proteomes" id="UP001430804">
    <property type="component" value="Unassembled WGS sequence"/>
</dbReference>
<protein>
    <submittedName>
        <fullName evidence="4">IclR family transcriptional regulator</fullName>
    </submittedName>
</protein>
<dbReference type="RefSeq" id="WP_219202270.1">
    <property type="nucleotide sequence ID" value="NZ_JAHWQX010000003.1"/>
</dbReference>
<dbReference type="PANTHER" id="PTHR30136:SF24">
    <property type="entry name" value="HTH-TYPE TRANSCRIPTIONAL REPRESSOR ALLR"/>
    <property type="match status" value="1"/>
</dbReference>
<accession>A0ABS6WQT8</accession>
<dbReference type="PROSITE" id="PS51078">
    <property type="entry name" value="ICLR_ED"/>
    <property type="match status" value="1"/>
</dbReference>
<dbReference type="InterPro" id="IPR054844">
    <property type="entry name" value="TransRegBhcR"/>
</dbReference>
<evidence type="ECO:0000259" key="2">
    <source>
        <dbReference type="PROSITE" id="PS51077"/>
    </source>
</evidence>
<dbReference type="PANTHER" id="PTHR30136">
    <property type="entry name" value="HELIX-TURN-HELIX TRANSCRIPTIONAL REGULATOR, ICLR FAMILY"/>
    <property type="match status" value="1"/>
</dbReference>
<gene>
    <name evidence="4" type="ORF">KY465_13680</name>
</gene>
<dbReference type="Pfam" id="PF09339">
    <property type="entry name" value="HTH_IclR"/>
    <property type="match status" value="1"/>
</dbReference>